<reference evidence="1" key="1">
    <citation type="submission" date="2022-07" db="EMBL/GenBank/DDBJ databases">
        <authorList>
            <person name="Macas J."/>
            <person name="Novak P."/>
            <person name="Neumann P."/>
        </authorList>
    </citation>
    <scope>NUCLEOTIDE SEQUENCE</scope>
</reference>
<evidence type="ECO:0000313" key="1">
    <source>
        <dbReference type="EMBL" id="CAH9093185.1"/>
    </source>
</evidence>
<accession>A0A9P0ZAI2</accession>
<dbReference type="EMBL" id="CAMAPE010000030">
    <property type="protein sequence ID" value="CAH9093185.1"/>
    <property type="molecule type" value="Genomic_DNA"/>
</dbReference>
<evidence type="ECO:0000313" key="2">
    <source>
        <dbReference type="Proteomes" id="UP001152484"/>
    </source>
</evidence>
<protein>
    <submittedName>
        <fullName evidence="1">Uncharacterized protein</fullName>
    </submittedName>
</protein>
<keyword evidence="2" id="KW-1185">Reference proteome</keyword>
<name>A0A9P0ZAI2_CUSEU</name>
<sequence length="54" mass="6170">MSFLLEVFQQIPETLLVKGSLQKKNTSTSSYFYFHNPVSVVSIFLTQFGLIRGK</sequence>
<organism evidence="1 2">
    <name type="scientific">Cuscuta europaea</name>
    <name type="common">European dodder</name>
    <dbReference type="NCBI Taxonomy" id="41803"/>
    <lineage>
        <taxon>Eukaryota</taxon>
        <taxon>Viridiplantae</taxon>
        <taxon>Streptophyta</taxon>
        <taxon>Embryophyta</taxon>
        <taxon>Tracheophyta</taxon>
        <taxon>Spermatophyta</taxon>
        <taxon>Magnoliopsida</taxon>
        <taxon>eudicotyledons</taxon>
        <taxon>Gunneridae</taxon>
        <taxon>Pentapetalae</taxon>
        <taxon>asterids</taxon>
        <taxon>lamiids</taxon>
        <taxon>Solanales</taxon>
        <taxon>Convolvulaceae</taxon>
        <taxon>Cuscuteae</taxon>
        <taxon>Cuscuta</taxon>
        <taxon>Cuscuta subgen. Cuscuta</taxon>
    </lineage>
</organism>
<gene>
    <name evidence="1" type="ORF">CEURO_LOCUS12251</name>
</gene>
<dbReference type="AlphaFoldDB" id="A0A9P0ZAI2"/>
<dbReference type="Proteomes" id="UP001152484">
    <property type="component" value="Unassembled WGS sequence"/>
</dbReference>
<proteinExistence type="predicted"/>
<comment type="caution">
    <text evidence="1">The sequence shown here is derived from an EMBL/GenBank/DDBJ whole genome shotgun (WGS) entry which is preliminary data.</text>
</comment>